<dbReference type="PROSITE" id="PS51296">
    <property type="entry name" value="RIESKE"/>
    <property type="match status" value="1"/>
</dbReference>
<reference evidence="14" key="1">
    <citation type="submission" date="2021-02" db="EMBL/GenBank/DDBJ databases">
        <authorList>
            <person name="Dougan E. K."/>
            <person name="Rhodes N."/>
            <person name="Thang M."/>
            <person name="Chan C."/>
        </authorList>
    </citation>
    <scope>NUCLEOTIDE SEQUENCE</scope>
</reference>
<evidence type="ECO:0000256" key="4">
    <source>
        <dbReference type="ARBA" id="ARBA00012763"/>
    </source>
</evidence>
<dbReference type="SUPFAM" id="SSF51735">
    <property type="entry name" value="NAD(P)-binding Rossmann-fold domains"/>
    <property type="match status" value="1"/>
</dbReference>
<dbReference type="GO" id="GO:0016616">
    <property type="term" value="F:oxidoreductase activity, acting on the CH-OH group of donors, NAD or NADP as acceptor"/>
    <property type="evidence" value="ECO:0007669"/>
    <property type="project" value="InterPro"/>
</dbReference>
<evidence type="ECO:0000259" key="13">
    <source>
        <dbReference type="PROSITE" id="PS51296"/>
    </source>
</evidence>
<dbReference type="EC" id="1.14.15.7" evidence="4"/>
<dbReference type="InterPro" id="IPR017941">
    <property type="entry name" value="Rieske_2Fe-2S"/>
</dbReference>
<evidence type="ECO:0000256" key="3">
    <source>
        <dbReference type="ARBA" id="ARBA00010848"/>
    </source>
</evidence>
<comment type="caution">
    <text evidence="14">The sequence shown here is derived from an EMBL/GenBank/DDBJ whole genome shotgun (WGS) entry which is preliminary data.</text>
</comment>
<keyword evidence="9" id="KW-0408">Iron</keyword>
<dbReference type="InterPro" id="IPR036922">
    <property type="entry name" value="Rieske_2Fe-2S_sf"/>
</dbReference>
<dbReference type="CDD" id="cd03469">
    <property type="entry name" value="Rieske_RO_Alpha_N"/>
    <property type="match status" value="1"/>
</dbReference>
<dbReference type="PANTHER" id="PTHR10366">
    <property type="entry name" value="NAD DEPENDENT EPIMERASE/DEHYDRATASE"/>
    <property type="match status" value="1"/>
</dbReference>
<keyword evidence="8" id="KW-0560">Oxidoreductase</keyword>
<dbReference type="GO" id="GO:0051537">
    <property type="term" value="F:2 iron, 2 sulfur cluster binding"/>
    <property type="evidence" value="ECO:0007669"/>
    <property type="project" value="UniProtKB-KW"/>
</dbReference>
<dbReference type="InterPro" id="IPR015879">
    <property type="entry name" value="Ring_hydroxy_dOase_asu_C_dom"/>
</dbReference>
<dbReference type="InterPro" id="IPR050425">
    <property type="entry name" value="NAD(P)_dehydrat-like"/>
</dbReference>
<dbReference type="GO" id="GO:0019133">
    <property type="term" value="F:choline monooxygenase activity"/>
    <property type="evidence" value="ECO:0007669"/>
    <property type="project" value="UniProtKB-EC"/>
</dbReference>
<dbReference type="UniPathway" id="UPA00529">
    <property type="reaction ID" value="UER00430"/>
</dbReference>
<comment type="pathway">
    <text evidence="2">Amine and polyamine biosynthesis; betaine biosynthesis via choline pathway; betaine aldehyde from choline (monooxygenase route): step 1/1.</text>
</comment>
<evidence type="ECO:0000256" key="12">
    <source>
        <dbReference type="SAM" id="MobiDB-lite"/>
    </source>
</evidence>
<evidence type="ECO:0000256" key="11">
    <source>
        <dbReference type="ARBA" id="ARBA00049097"/>
    </source>
</evidence>
<proteinExistence type="inferred from homology"/>
<dbReference type="Gene3D" id="3.90.380.10">
    <property type="entry name" value="Naphthalene 1,2-dioxygenase Alpha Subunit, Chain A, domain 1"/>
    <property type="match status" value="2"/>
</dbReference>
<dbReference type="GO" id="GO:0005506">
    <property type="term" value="F:iron ion binding"/>
    <property type="evidence" value="ECO:0007669"/>
    <property type="project" value="InterPro"/>
</dbReference>
<dbReference type="Pfam" id="PF00848">
    <property type="entry name" value="Ring_hydroxyl_A"/>
    <property type="match status" value="1"/>
</dbReference>
<dbReference type="GO" id="GO:0019285">
    <property type="term" value="P:glycine betaine biosynthetic process from choline"/>
    <property type="evidence" value="ECO:0007669"/>
    <property type="project" value="UniProtKB-UniPathway"/>
</dbReference>
<comment type="similarity">
    <text evidence="3">Belongs to the choline monooxygenase family.</text>
</comment>
<dbReference type="SUPFAM" id="SSF50022">
    <property type="entry name" value="ISP domain"/>
    <property type="match status" value="1"/>
</dbReference>
<dbReference type="Gene3D" id="2.102.10.10">
    <property type="entry name" value="Rieske [2Fe-2S] iron-sulphur domain"/>
    <property type="match status" value="1"/>
</dbReference>
<dbReference type="EMBL" id="CAJNDS010002502">
    <property type="protein sequence ID" value="CAE7501522.1"/>
    <property type="molecule type" value="Genomic_DNA"/>
</dbReference>
<keyword evidence="10" id="KW-0411">Iron-sulfur</keyword>
<dbReference type="PRINTS" id="PR00090">
    <property type="entry name" value="RNGDIOXGNASE"/>
</dbReference>
<dbReference type="Pfam" id="PF01073">
    <property type="entry name" value="3Beta_HSD"/>
    <property type="match status" value="1"/>
</dbReference>
<comment type="function">
    <text evidence="1">Catalyzes the first step of the osmoprotectant glycine betaine synthesis.</text>
</comment>
<feature type="region of interest" description="Disordered" evidence="12">
    <location>
        <begin position="416"/>
        <end position="469"/>
    </location>
</feature>
<dbReference type="SUPFAM" id="SSF55961">
    <property type="entry name" value="Bet v1-like"/>
    <property type="match status" value="1"/>
</dbReference>
<dbReference type="Gene3D" id="3.40.50.720">
    <property type="entry name" value="NAD(P)-binding Rossmann-like Domain"/>
    <property type="match status" value="1"/>
</dbReference>
<comment type="catalytic activity">
    <reaction evidence="11">
        <text>choline + 2 reduced [2Fe-2S]-[ferredoxin] + O2 + 2 H(+) = betaine aldehyde hydrate + 2 oxidized [2Fe-2S]-[ferredoxin] + H2O</text>
        <dbReference type="Rhea" id="RHEA:17769"/>
        <dbReference type="Rhea" id="RHEA-COMP:10000"/>
        <dbReference type="Rhea" id="RHEA-COMP:10001"/>
        <dbReference type="ChEBI" id="CHEBI:15354"/>
        <dbReference type="ChEBI" id="CHEBI:15377"/>
        <dbReference type="ChEBI" id="CHEBI:15378"/>
        <dbReference type="ChEBI" id="CHEBI:15379"/>
        <dbReference type="ChEBI" id="CHEBI:15870"/>
        <dbReference type="ChEBI" id="CHEBI:33737"/>
        <dbReference type="ChEBI" id="CHEBI:33738"/>
        <dbReference type="EC" id="1.14.15.7"/>
    </reaction>
</comment>
<name>A0A812T2R3_9DINO</name>
<accession>A0A812T2R3</accession>
<dbReference type="InterPro" id="IPR002225">
    <property type="entry name" value="3Beta_OHSteriod_DH/Estase"/>
</dbReference>
<evidence type="ECO:0000256" key="5">
    <source>
        <dbReference type="ARBA" id="ARBA00014931"/>
    </source>
</evidence>
<dbReference type="InterPro" id="IPR036291">
    <property type="entry name" value="NAD(P)-bd_dom_sf"/>
</dbReference>
<protein>
    <recommendedName>
        <fullName evidence="5">Choline monooxygenase, chloroplastic</fullName>
        <ecNumber evidence="4">1.14.15.7</ecNumber>
    </recommendedName>
</protein>
<evidence type="ECO:0000256" key="10">
    <source>
        <dbReference type="ARBA" id="ARBA00023014"/>
    </source>
</evidence>
<dbReference type="GO" id="GO:0006694">
    <property type="term" value="P:steroid biosynthetic process"/>
    <property type="evidence" value="ECO:0007669"/>
    <property type="project" value="InterPro"/>
</dbReference>
<dbReference type="InterPro" id="IPR001663">
    <property type="entry name" value="Rng_hydr_dOase-A"/>
</dbReference>
<organism evidence="14 15">
    <name type="scientific">Symbiodinium natans</name>
    <dbReference type="NCBI Taxonomy" id="878477"/>
    <lineage>
        <taxon>Eukaryota</taxon>
        <taxon>Sar</taxon>
        <taxon>Alveolata</taxon>
        <taxon>Dinophyceae</taxon>
        <taxon>Suessiales</taxon>
        <taxon>Symbiodiniaceae</taxon>
        <taxon>Symbiodinium</taxon>
    </lineage>
</organism>
<dbReference type="AlphaFoldDB" id="A0A812T2R3"/>
<feature type="domain" description="Rieske" evidence="13">
    <location>
        <begin position="77"/>
        <end position="189"/>
    </location>
</feature>
<dbReference type="OrthoDB" id="336148at2759"/>
<dbReference type="Proteomes" id="UP000604046">
    <property type="component" value="Unassembled WGS sequence"/>
</dbReference>
<evidence type="ECO:0000256" key="6">
    <source>
        <dbReference type="ARBA" id="ARBA00022714"/>
    </source>
</evidence>
<evidence type="ECO:0000313" key="14">
    <source>
        <dbReference type="EMBL" id="CAE7501522.1"/>
    </source>
</evidence>
<gene>
    <name evidence="14" type="ORF">SNAT2548_LOCUS28088</name>
</gene>
<dbReference type="Pfam" id="PF00355">
    <property type="entry name" value="Rieske"/>
    <property type="match status" value="1"/>
</dbReference>
<keyword evidence="7" id="KW-0479">Metal-binding</keyword>
<keyword evidence="6" id="KW-0001">2Fe-2S</keyword>
<keyword evidence="15" id="KW-1185">Reference proteome</keyword>
<evidence type="ECO:0000256" key="7">
    <source>
        <dbReference type="ARBA" id="ARBA00022723"/>
    </source>
</evidence>
<dbReference type="FunFam" id="3.40.50.720:FF:000085">
    <property type="entry name" value="Dihydroflavonol reductase"/>
    <property type="match status" value="1"/>
</dbReference>
<evidence type="ECO:0000256" key="9">
    <source>
        <dbReference type="ARBA" id="ARBA00023004"/>
    </source>
</evidence>
<evidence type="ECO:0000256" key="1">
    <source>
        <dbReference type="ARBA" id="ARBA00002149"/>
    </source>
</evidence>
<evidence type="ECO:0000256" key="8">
    <source>
        <dbReference type="ARBA" id="ARBA00023002"/>
    </source>
</evidence>
<dbReference type="PANTHER" id="PTHR10366:SF564">
    <property type="entry name" value="STEROL-4-ALPHA-CARBOXYLATE 3-DEHYDROGENASE, DECARBOXYLATING"/>
    <property type="match status" value="1"/>
</dbReference>
<evidence type="ECO:0000256" key="2">
    <source>
        <dbReference type="ARBA" id="ARBA00004866"/>
    </source>
</evidence>
<dbReference type="CDD" id="cd00680">
    <property type="entry name" value="RHO_alpha_C"/>
    <property type="match status" value="1"/>
</dbReference>
<feature type="compositionally biased region" description="Low complexity" evidence="12">
    <location>
        <begin position="451"/>
        <end position="469"/>
    </location>
</feature>
<sequence>MKTALRALRLHLPEAPVNARGARRSASRYALTGPLFETATYRGTFLPFPEARSLPGHVYHDPDWHAAELRRLLQPSWVLAGRVDELKRPGSYMTLSLPGAGSAIIVKGKDGQVRAWANVCPHRGATLLKSESGHLKAGIVCPYHAWTFDGTSGALRSVTKPDCMPPCFNKEDWPLQALRLEAYRGFLFVTASDSAPALQASLGNIDVALGDWPLEDFVTVGRAEYHVECNWKFLMQNTSETYHTSYVHRTSLGPMASEPIAKFLGVEPCGSWDAVHVPGDRSVVPMPGEPAPFPELRTRACTYFVSLFPTLQLNVTRDCAWWMRVLPTSATTSCVTQGFLFPASTAEMPSFRDLLQPYLRRWDIAVREDNDISLNQQKACQSPQHRPGPYHGLEFAVHRFDKMVVEAVLGETVSCESRGDGQQPLASSPSSSPSFGTARASLMAQGTERTSQGSRRASSSRAGSPALSPGDTVCVTGATGFIALHLVEQLLRAGFGVTATVRSRSEVKLAPLWDLAALGPLKILPGCDLLTPGSFDEAVADASVCFHMASPFWMDDRITDPLSQLVAPAERGTVNVLDSCSKAGVRRVVLTSSFAAVMNVGGRIPWAPDFHYSEERGNEHWNVSSEPDGDGAFPEPANAHAYRWSKTVAERAAWAHPGTAAGTFDVVTILPPMVLGENKQILSSPQDLNQSSLILYNLLAGNMKHVPPGSVGFVDVADVAKAHLLAAQTPGAGGHRYLCSGETRTWLEITEILRALYPSAPLPTTCADGSTTQPCLLLRNDKIVADLGMEFAPLTRTLQAQCSALVRAGLLQL</sequence>
<evidence type="ECO:0000313" key="15">
    <source>
        <dbReference type="Proteomes" id="UP000604046"/>
    </source>
</evidence>